<evidence type="ECO:0000313" key="3">
    <source>
        <dbReference type="Proteomes" id="UP000217944"/>
    </source>
</evidence>
<sequence length="350" mass="40448">MNMLFIPHVPNISVVNRVYEFAKNSNSFYLYWNIDNSSFKAKIKSQISSLKYRIDGKKIEIPLLFKPDKIAIYFNTFILNRIIEKLKIDVVINANALLFDVSKIKVPVVYDLVDDHLSENKDIGLNKDRVEKIKRDIKASKGVICVTEILEEKVRMLNKNTITIENGIYFKKFKKAKSLKKELNLENKKVFGFIGGIEKWTGIEKAIKEYLKIKNDSTAFLVIGGNSGEFYKNLVKKYANDVLFIGRVAPKKVADYFKTIDVGLIPFELNDFTNNSLPIKALEYGLGGAHVISTPLNALKRKNFPFIHFCEIENFHKCMLKDFEKVNFDFSKYDWKNQANKLIKFIKEVV</sequence>
<protein>
    <recommendedName>
        <fullName evidence="1">Glycosyl transferase family 1 domain-containing protein</fullName>
    </recommendedName>
</protein>
<evidence type="ECO:0000313" key="2">
    <source>
        <dbReference type="EMBL" id="GAX86856.1"/>
    </source>
</evidence>
<dbReference type="InterPro" id="IPR001296">
    <property type="entry name" value="Glyco_trans_1"/>
</dbReference>
<dbReference type="RefSeq" id="WP_096258020.1">
    <property type="nucleotide sequence ID" value="NZ_BDME01000001.1"/>
</dbReference>
<dbReference type="OrthoDB" id="5328932at2"/>
<feature type="domain" description="Glycosyl transferase family 1" evidence="1">
    <location>
        <begin position="179"/>
        <end position="294"/>
    </location>
</feature>
<proteinExistence type="predicted"/>
<comment type="caution">
    <text evidence="2">The sequence shown here is derived from an EMBL/GenBank/DDBJ whole genome shotgun (WGS) entry which is preliminary data.</text>
</comment>
<dbReference type="AlphaFoldDB" id="A0A292YBE1"/>
<dbReference type="Pfam" id="PF00534">
    <property type="entry name" value="Glycos_transf_1"/>
    <property type="match status" value="1"/>
</dbReference>
<dbReference type="Proteomes" id="UP000217944">
    <property type="component" value="Unassembled WGS sequence"/>
</dbReference>
<organism evidence="2 3">
    <name type="scientific">Lebetimonas natsushimae</name>
    <dbReference type="NCBI Taxonomy" id="1936991"/>
    <lineage>
        <taxon>Bacteria</taxon>
        <taxon>Pseudomonadati</taxon>
        <taxon>Campylobacterota</taxon>
        <taxon>Epsilonproteobacteria</taxon>
        <taxon>Nautiliales</taxon>
        <taxon>Nautiliaceae</taxon>
        <taxon>Lebetimonas</taxon>
    </lineage>
</organism>
<accession>A0A292YBE1</accession>
<keyword evidence="3" id="KW-1185">Reference proteome</keyword>
<gene>
    <name evidence="2" type="ORF">LNAT_P0151</name>
</gene>
<dbReference type="SUPFAM" id="SSF53756">
    <property type="entry name" value="UDP-Glycosyltransferase/glycogen phosphorylase"/>
    <property type="match status" value="1"/>
</dbReference>
<dbReference type="Gene3D" id="3.40.50.2000">
    <property type="entry name" value="Glycogen Phosphorylase B"/>
    <property type="match status" value="2"/>
</dbReference>
<evidence type="ECO:0000259" key="1">
    <source>
        <dbReference type="Pfam" id="PF00534"/>
    </source>
</evidence>
<dbReference type="EMBL" id="BDME01000001">
    <property type="protein sequence ID" value="GAX86856.1"/>
    <property type="molecule type" value="Genomic_DNA"/>
</dbReference>
<reference evidence="2 3" key="1">
    <citation type="journal article" date="2017" name="Syst. Appl. Microbiol.">
        <title>Lebetimonas natsushimae sp. nov., a novel strictly anaerobic, moderately thermophilic chemoautotroph isolated from a deep-sea hydrothermal vent polychaete nest in the Mid-Okinawa Trough.</title>
        <authorList>
            <person name="Nagata R."/>
            <person name="Takaki Y."/>
            <person name="Tame A."/>
            <person name="Nunoura T."/>
            <person name="Muto H."/>
            <person name="Mino S."/>
            <person name="Sawayama S."/>
            <person name="Takai K."/>
            <person name="Nakagawa S."/>
        </authorList>
    </citation>
    <scope>NUCLEOTIDE SEQUENCE [LARGE SCALE GENOMIC DNA]</scope>
    <source>
        <strain evidence="2 3">HS1857</strain>
    </source>
</reference>
<name>A0A292YBE1_9BACT</name>